<evidence type="ECO:0000256" key="2">
    <source>
        <dbReference type="ARBA" id="ARBA00022448"/>
    </source>
</evidence>
<feature type="transmembrane region" description="Helical" evidence="7">
    <location>
        <begin position="139"/>
        <end position="162"/>
    </location>
</feature>
<keyword evidence="5 7" id="KW-1133">Transmembrane helix</keyword>
<keyword evidence="4 7" id="KW-0812">Transmembrane</keyword>
<evidence type="ECO:0000256" key="6">
    <source>
        <dbReference type="ARBA" id="ARBA00023136"/>
    </source>
</evidence>
<evidence type="ECO:0000256" key="5">
    <source>
        <dbReference type="ARBA" id="ARBA00022989"/>
    </source>
</evidence>
<dbReference type="Pfam" id="PF00528">
    <property type="entry name" value="BPD_transp_1"/>
    <property type="match status" value="1"/>
</dbReference>
<evidence type="ECO:0000259" key="8">
    <source>
        <dbReference type="PROSITE" id="PS50928"/>
    </source>
</evidence>
<comment type="subcellular location">
    <subcellularLocation>
        <location evidence="1 7">Cell membrane</location>
        <topology evidence="1 7">Multi-pass membrane protein</topology>
    </subcellularLocation>
</comment>
<feature type="transmembrane region" description="Helical" evidence="7">
    <location>
        <begin position="12"/>
        <end position="34"/>
    </location>
</feature>
<dbReference type="InterPro" id="IPR035906">
    <property type="entry name" value="MetI-like_sf"/>
</dbReference>
<keyword evidence="10" id="KW-1185">Reference proteome</keyword>
<evidence type="ECO:0000256" key="1">
    <source>
        <dbReference type="ARBA" id="ARBA00004651"/>
    </source>
</evidence>
<name>A0ABT4VV00_9HYPH</name>
<reference evidence="9" key="1">
    <citation type="submission" date="2022-11" db="EMBL/GenBank/DDBJ databases">
        <title>Hoeflea poritis sp. nov., isolated from scleractinian coral Porites lutea.</title>
        <authorList>
            <person name="Zhang G."/>
            <person name="Wei Q."/>
            <person name="Cai L."/>
        </authorList>
    </citation>
    <scope>NUCLEOTIDE SEQUENCE</scope>
    <source>
        <strain evidence="9">E7-10</strain>
    </source>
</reference>
<evidence type="ECO:0000313" key="9">
    <source>
        <dbReference type="EMBL" id="MDA4847808.1"/>
    </source>
</evidence>
<keyword evidence="3" id="KW-1003">Cell membrane</keyword>
<evidence type="ECO:0000256" key="4">
    <source>
        <dbReference type="ARBA" id="ARBA00022692"/>
    </source>
</evidence>
<dbReference type="CDD" id="cd06261">
    <property type="entry name" value="TM_PBP2"/>
    <property type="match status" value="1"/>
</dbReference>
<feature type="transmembrane region" description="Helical" evidence="7">
    <location>
        <begin position="107"/>
        <end position="127"/>
    </location>
</feature>
<comment type="caution">
    <text evidence="9">The sequence shown here is derived from an EMBL/GenBank/DDBJ whole genome shotgun (WGS) entry which is preliminary data.</text>
</comment>
<accession>A0ABT4VV00</accession>
<organism evidence="9 10">
    <name type="scientific">Hoeflea poritis</name>
    <dbReference type="NCBI Taxonomy" id="2993659"/>
    <lineage>
        <taxon>Bacteria</taxon>
        <taxon>Pseudomonadati</taxon>
        <taxon>Pseudomonadota</taxon>
        <taxon>Alphaproteobacteria</taxon>
        <taxon>Hyphomicrobiales</taxon>
        <taxon>Rhizobiaceae</taxon>
        <taxon>Hoeflea</taxon>
    </lineage>
</organism>
<sequence length="275" mass="30562">MARSNNASTAGIVLVIVYGTLVLLPFAWIVSIAFKTQISILMGQVIFTPVWTNFEELLFGKSSKFLPSLKNSIVVSVISTGFVLAISSMAVFTLFRLRVGRWVQFFLFTWAMIFHILPPITFIGIWFVQLLSMGLFDTLAGLILAETVLHLPLALWLMYSFIHEIPEELLESGRLDGCRDADLFRQIVLPLMRPAMIAAGVLVFIFIWNDFIVAANLTSSNTQTVPVTISSYAQEYDIRFGEMAAGSVLSIIPALIFVLVGQKYIIRGLLSGSLK</sequence>
<gene>
    <name evidence="9" type="ORF">OOZ53_20780</name>
</gene>
<dbReference type="InterPro" id="IPR050901">
    <property type="entry name" value="BP-dep_ABC_trans_perm"/>
</dbReference>
<keyword evidence="6 7" id="KW-0472">Membrane</keyword>
<dbReference type="EMBL" id="JAPJZH010000016">
    <property type="protein sequence ID" value="MDA4847808.1"/>
    <property type="molecule type" value="Genomic_DNA"/>
</dbReference>
<dbReference type="PROSITE" id="PS50928">
    <property type="entry name" value="ABC_TM1"/>
    <property type="match status" value="1"/>
</dbReference>
<feature type="transmembrane region" description="Helical" evidence="7">
    <location>
        <begin position="244"/>
        <end position="266"/>
    </location>
</feature>
<evidence type="ECO:0000256" key="7">
    <source>
        <dbReference type="RuleBase" id="RU363032"/>
    </source>
</evidence>
<dbReference type="SUPFAM" id="SSF161098">
    <property type="entry name" value="MetI-like"/>
    <property type="match status" value="1"/>
</dbReference>
<dbReference type="PANTHER" id="PTHR32243">
    <property type="entry name" value="MALTOSE TRANSPORT SYSTEM PERMEASE-RELATED"/>
    <property type="match status" value="1"/>
</dbReference>
<proteinExistence type="inferred from homology"/>
<keyword evidence="2 7" id="KW-0813">Transport</keyword>
<dbReference type="Gene3D" id="1.10.3720.10">
    <property type="entry name" value="MetI-like"/>
    <property type="match status" value="1"/>
</dbReference>
<dbReference type="InterPro" id="IPR000515">
    <property type="entry name" value="MetI-like"/>
</dbReference>
<feature type="domain" description="ABC transmembrane type-1" evidence="8">
    <location>
        <begin position="69"/>
        <end position="261"/>
    </location>
</feature>
<dbReference type="RefSeq" id="WP_271091650.1">
    <property type="nucleotide sequence ID" value="NZ_JAPJZH010000016.1"/>
</dbReference>
<dbReference type="PANTHER" id="PTHR32243:SF18">
    <property type="entry name" value="INNER MEMBRANE ABC TRANSPORTER PERMEASE PROTEIN YCJP"/>
    <property type="match status" value="1"/>
</dbReference>
<dbReference type="Proteomes" id="UP001148313">
    <property type="component" value="Unassembled WGS sequence"/>
</dbReference>
<evidence type="ECO:0000313" key="10">
    <source>
        <dbReference type="Proteomes" id="UP001148313"/>
    </source>
</evidence>
<feature type="transmembrane region" description="Helical" evidence="7">
    <location>
        <begin position="73"/>
        <end position="95"/>
    </location>
</feature>
<feature type="transmembrane region" description="Helical" evidence="7">
    <location>
        <begin position="183"/>
        <end position="208"/>
    </location>
</feature>
<evidence type="ECO:0000256" key="3">
    <source>
        <dbReference type="ARBA" id="ARBA00022475"/>
    </source>
</evidence>
<comment type="similarity">
    <text evidence="7">Belongs to the binding-protein-dependent transport system permease family.</text>
</comment>
<protein>
    <submittedName>
        <fullName evidence="9">Carbohydrate ABC transporter permease</fullName>
    </submittedName>
</protein>